<accession>A4X1A4</accession>
<dbReference type="HOGENOM" id="CLU_065329_0_0_11"/>
<proteinExistence type="predicted"/>
<protein>
    <recommendedName>
        <fullName evidence="3">Methyltransferase type 12</fullName>
    </recommendedName>
</protein>
<dbReference type="STRING" id="369723.Strop_0169"/>
<dbReference type="Proteomes" id="UP000000235">
    <property type="component" value="Chromosome"/>
</dbReference>
<sequence>MGPEFAPGVKGVKALTDESGKANFSGIYNQETPCAYYANLRRLKYEIPQHGATVFNQLIDAQPWGDGYRPTVLDVCCSYGIVGVLTKTDLELDDVYTYYQGAGDDGRTVDQVRRAENEFLGQRARPAAPHVIGLDVAENAARHGVAVGALDDAFVENLEATTPSSELAKKMSEVDLITTTGGIGYVTERTFERLLTCTEAPPWVAAFCLRTYDYEPISEVLAQYGLVTEKADQAVRQRRFIDDTEREWAMAELAARGVDPADMESEGYLYADFYLSRPQEDATGKPLADLVTIPAN</sequence>
<evidence type="ECO:0000313" key="1">
    <source>
        <dbReference type="EMBL" id="ABP52654.1"/>
    </source>
</evidence>
<dbReference type="KEGG" id="stp:Strop_0169"/>
<dbReference type="eggNOG" id="ENOG502Z9FG">
    <property type="taxonomic scope" value="Bacteria"/>
</dbReference>
<gene>
    <name evidence="1" type="ordered locus">Strop_0169</name>
</gene>
<organism evidence="1 2">
    <name type="scientific">Salinispora tropica (strain ATCC BAA-916 / DSM 44818 / JCM 13857 / NBRC 105044 / CNB-440)</name>
    <dbReference type="NCBI Taxonomy" id="369723"/>
    <lineage>
        <taxon>Bacteria</taxon>
        <taxon>Bacillati</taxon>
        <taxon>Actinomycetota</taxon>
        <taxon>Actinomycetes</taxon>
        <taxon>Micromonosporales</taxon>
        <taxon>Micromonosporaceae</taxon>
        <taxon>Salinispora</taxon>
    </lineage>
</organism>
<evidence type="ECO:0000313" key="2">
    <source>
        <dbReference type="Proteomes" id="UP000000235"/>
    </source>
</evidence>
<dbReference type="AlphaFoldDB" id="A4X1A4"/>
<dbReference type="EMBL" id="CP000667">
    <property type="protein sequence ID" value="ABP52654.1"/>
    <property type="molecule type" value="Genomic_DNA"/>
</dbReference>
<evidence type="ECO:0008006" key="3">
    <source>
        <dbReference type="Google" id="ProtNLM"/>
    </source>
</evidence>
<name>A4X1A4_SALTO</name>
<keyword evidence="2" id="KW-1185">Reference proteome</keyword>
<reference evidence="2" key="1">
    <citation type="journal article" date="2007" name="Proc. Natl. Acad. Sci. U.S.A.">
        <title>Genome sequencing reveals complex secondary metabolome in the marine actinomycete Salinispora tropica.</title>
        <authorList>
            <person name="Udwary D.W."/>
            <person name="Zeigler L."/>
            <person name="Asolkar R.N."/>
            <person name="Singan V."/>
            <person name="Lapidus A."/>
            <person name="Fenical W."/>
            <person name="Jensen P.R."/>
            <person name="Moore B.S."/>
        </authorList>
    </citation>
    <scope>NUCLEOTIDE SEQUENCE [LARGE SCALE GENOMIC DNA]</scope>
    <source>
        <strain evidence="2">ATCC BAA-916 / DSM 44818 / CNB-440</strain>
    </source>
</reference>